<dbReference type="InterPro" id="IPR044068">
    <property type="entry name" value="CB"/>
</dbReference>
<dbReference type="Pfam" id="PF00589">
    <property type="entry name" value="Phage_integrase"/>
    <property type="match status" value="1"/>
</dbReference>
<dbReference type="GO" id="GO:0015074">
    <property type="term" value="P:DNA integration"/>
    <property type="evidence" value="ECO:0007669"/>
    <property type="project" value="InterPro"/>
</dbReference>
<evidence type="ECO:0000259" key="6">
    <source>
        <dbReference type="PROSITE" id="PS51900"/>
    </source>
</evidence>
<dbReference type="InterPro" id="IPR050090">
    <property type="entry name" value="Tyrosine_recombinase_XerCD"/>
</dbReference>
<feature type="domain" description="Tyr recombinase" evidence="5">
    <location>
        <begin position="165"/>
        <end position="357"/>
    </location>
</feature>
<evidence type="ECO:0000313" key="7">
    <source>
        <dbReference type="EMBL" id="PWI56962.1"/>
    </source>
</evidence>
<dbReference type="InterPro" id="IPR011010">
    <property type="entry name" value="DNA_brk_join_enz"/>
</dbReference>
<dbReference type="Pfam" id="PF14657">
    <property type="entry name" value="Arm-DNA-bind_4"/>
    <property type="match status" value="1"/>
</dbReference>
<feature type="domain" description="Core-binding (CB)" evidence="6">
    <location>
        <begin position="63"/>
        <end position="144"/>
    </location>
</feature>
<dbReference type="Gene3D" id="1.10.150.130">
    <property type="match status" value="1"/>
</dbReference>
<sequence>MTTGRVRKRGDKWGYIINMPYDPIRGNYPTIRKSGFQSKAQAFEAMTQAIAKIDSGEVAFAAMKVEEYLNEWLIQIQDKVAPRTLETYEDTKKIISFYIGDLRLDKLDHFAIESMYEKLKAKELAPSTIHRVHRVLRAALNRAVKRGIIKETPMKRVDSPSGKIERRNVLSVEQAHQLLNWLKDHRYLSYLGATIALHTGMRRGEICGLQWRDIDWERKIIRITRSRQRRKGKDFIGNPKTVGSIRPIPVDDDLIELLHVWYGAFPLPPIDMQFILAHPDGKPIDPMTLSRDVRIAVNKLNLPKVSFHDLRHTHATLLLQANVPLKIVSERLGHASIAMTADTYSHVTETMQQDATQRISDLLRTKKS</sequence>
<accession>A0A2U3D6R1</accession>
<dbReference type="PROSITE" id="PS51900">
    <property type="entry name" value="CB"/>
    <property type="match status" value="1"/>
</dbReference>
<dbReference type="OrthoDB" id="9803188at2"/>
<evidence type="ECO:0008006" key="9">
    <source>
        <dbReference type="Google" id="ProtNLM"/>
    </source>
</evidence>
<evidence type="ECO:0000313" key="8">
    <source>
        <dbReference type="Proteomes" id="UP000245380"/>
    </source>
</evidence>
<keyword evidence="3" id="KW-0233">DNA recombination</keyword>
<dbReference type="RefSeq" id="WP_109431290.1">
    <property type="nucleotide sequence ID" value="NZ_MPDK01000022.1"/>
</dbReference>
<keyword evidence="2 4" id="KW-0238">DNA-binding</keyword>
<dbReference type="GO" id="GO:0003677">
    <property type="term" value="F:DNA binding"/>
    <property type="evidence" value="ECO:0007669"/>
    <property type="project" value="UniProtKB-UniRule"/>
</dbReference>
<dbReference type="Gene3D" id="1.10.443.10">
    <property type="entry name" value="Intergrase catalytic core"/>
    <property type="match status" value="1"/>
</dbReference>
<dbReference type="EMBL" id="MPDK01000022">
    <property type="protein sequence ID" value="PWI56962.1"/>
    <property type="molecule type" value="Genomic_DNA"/>
</dbReference>
<protein>
    <recommendedName>
        <fullName evidence="9">Site-specific integrase</fullName>
    </recommendedName>
</protein>
<evidence type="ECO:0000256" key="3">
    <source>
        <dbReference type="ARBA" id="ARBA00023172"/>
    </source>
</evidence>
<evidence type="ECO:0000256" key="1">
    <source>
        <dbReference type="ARBA" id="ARBA00008857"/>
    </source>
</evidence>
<dbReference type="InterPro" id="IPR028259">
    <property type="entry name" value="AP2-like_int_N"/>
</dbReference>
<organism evidence="7 8">
    <name type="scientific">Sulfoacidibacillus thermotolerans</name>
    <name type="common">Acidibacillus sulfuroxidans</name>
    <dbReference type="NCBI Taxonomy" id="1765684"/>
    <lineage>
        <taxon>Bacteria</taxon>
        <taxon>Bacillati</taxon>
        <taxon>Bacillota</taxon>
        <taxon>Bacilli</taxon>
        <taxon>Bacillales</taxon>
        <taxon>Alicyclobacillaceae</taxon>
        <taxon>Sulfoacidibacillus</taxon>
    </lineage>
</organism>
<dbReference type="AlphaFoldDB" id="A0A2U3D6R1"/>
<dbReference type="PROSITE" id="PS51898">
    <property type="entry name" value="TYR_RECOMBINASE"/>
    <property type="match status" value="1"/>
</dbReference>
<dbReference type="InterPro" id="IPR025269">
    <property type="entry name" value="SAM-like_dom"/>
</dbReference>
<dbReference type="GO" id="GO:0006310">
    <property type="term" value="P:DNA recombination"/>
    <property type="evidence" value="ECO:0007669"/>
    <property type="project" value="UniProtKB-KW"/>
</dbReference>
<name>A0A2U3D6R1_SULT2</name>
<dbReference type="Proteomes" id="UP000245380">
    <property type="component" value="Unassembled WGS sequence"/>
</dbReference>
<dbReference type="CDD" id="cd01189">
    <property type="entry name" value="INT_ICEBs1_C_like"/>
    <property type="match status" value="1"/>
</dbReference>
<dbReference type="InterPro" id="IPR010998">
    <property type="entry name" value="Integrase_recombinase_N"/>
</dbReference>
<dbReference type="PANTHER" id="PTHR30349:SF41">
    <property type="entry name" value="INTEGRASE_RECOMBINASE PROTEIN MJ0367-RELATED"/>
    <property type="match status" value="1"/>
</dbReference>
<gene>
    <name evidence="7" type="ORF">BM613_11200</name>
</gene>
<evidence type="ECO:0000256" key="2">
    <source>
        <dbReference type="ARBA" id="ARBA00023125"/>
    </source>
</evidence>
<keyword evidence="8" id="KW-1185">Reference proteome</keyword>
<dbReference type="PANTHER" id="PTHR30349">
    <property type="entry name" value="PHAGE INTEGRASE-RELATED"/>
    <property type="match status" value="1"/>
</dbReference>
<reference evidence="7 8" key="1">
    <citation type="submission" date="2016-11" db="EMBL/GenBank/DDBJ databases">
        <title>Comparative genomics of Acidibacillus ferroxidans species.</title>
        <authorList>
            <person name="Oliveira G."/>
            <person name="Nunes G."/>
            <person name="Oliveira R."/>
            <person name="Araujo F."/>
            <person name="Salim A."/>
            <person name="Scholte L."/>
            <person name="Morais D."/>
            <person name="Nancucheo I."/>
            <person name="Johnson D.B."/>
            <person name="Grail B."/>
            <person name="Bittencourt J."/>
            <person name="Valadares R."/>
        </authorList>
    </citation>
    <scope>NUCLEOTIDE SEQUENCE [LARGE SCALE GENOMIC DNA]</scope>
    <source>
        <strain evidence="7 8">Y002</strain>
    </source>
</reference>
<dbReference type="InterPro" id="IPR013762">
    <property type="entry name" value="Integrase-like_cat_sf"/>
</dbReference>
<evidence type="ECO:0000256" key="4">
    <source>
        <dbReference type="PROSITE-ProRule" id="PRU01248"/>
    </source>
</evidence>
<evidence type="ECO:0000259" key="5">
    <source>
        <dbReference type="PROSITE" id="PS51898"/>
    </source>
</evidence>
<proteinExistence type="inferred from homology"/>
<comment type="similarity">
    <text evidence="1">Belongs to the 'phage' integrase family.</text>
</comment>
<dbReference type="InterPro" id="IPR002104">
    <property type="entry name" value="Integrase_catalytic"/>
</dbReference>
<comment type="caution">
    <text evidence="7">The sequence shown here is derived from an EMBL/GenBank/DDBJ whole genome shotgun (WGS) entry which is preliminary data.</text>
</comment>
<dbReference type="Pfam" id="PF13102">
    <property type="entry name" value="Phage_int_SAM_5"/>
    <property type="match status" value="1"/>
</dbReference>
<dbReference type="SUPFAM" id="SSF56349">
    <property type="entry name" value="DNA breaking-rejoining enzymes"/>
    <property type="match status" value="1"/>
</dbReference>